<dbReference type="GO" id="GO:0008168">
    <property type="term" value="F:methyltransferase activity"/>
    <property type="evidence" value="ECO:0007669"/>
    <property type="project" value="UniProtKB-KW"/>
</dbReference>
<reference evidence="1 2" key="1">
    <citation type="submission" date="2021-06" db="EMBL/GenBank/DDBJ databases">
        <authorList>
            <person name="Sun Q."/>
            <person name="Li D."/>
        </authorList>
    </citation>
    <scope>NUCLEOTIDE SEQUENCE [LARGE SCALE GENOMIC DNA]</scope>
    <source>
        <strain evidence="1 2">MSJ-2</strain>
    </source>
</reference>
<keyword evidence="1" id="KW-0489">Methyltransferase</keyword>
<dbReference type="Pfam" id="PF12847">
    <property type="entry name" value="Methyltransf_18"/>
    <property type="match status" value="1"/>
</dbReference>
<keyword evidence="1" id="KW-0808">Transferase</keyword>
<name>A0ABS6FC34_9FIRM</name>
<dbReference type="PIRSF" id="PIRSF018637">
    <property type="entry name" value="TrmK"/>
    <property type="match status" value="1"/>
</dbReference>
<proteinExistence type="predicted"/>
<gene>
    <name evidence="1" type="ORF">KQI82_09905</name>
</gene>
<dbReference type="InterPro" id="IPR006901">
    <property type="entry name" value="TrmK"/>
</dbReference>
<protein>
    <submittedName>
        <fullName evidence="1">Class I SAM-dependent methyltransferase</fullName>
    </submittedName>
</protein>
<dbReference type="CDD" id="cd02440">
    <property type="entry name" value="AdoMet_MTases"/>
    <property type="match status" value="1"/>
</dbReference>
<keyword evidence="2" id="KW-1185">Reference proteome</keyword>
<organism evidence="1 2">
    <name type="scientific">Dysosmobacter acutus</name>
    <dbReference type="NCBI Taxonomy" id="2841504"/>
    <lineage>
        <taxon>Bacteria</taxon>
        <taxon>Bacillati</taxon>
        <taxon>Bacillota</taxon>
        <taxon>Clostridia</taxon>
        <taxon>Eubacteriales</taxon>
        <taxon>Oscillospiraceae</taxon>
        <taxon>Dysosmobacter</taxon>
    </lineage>
</organism>
<dbReference type="Proteomes" id="UP000787672">
    <property type="component" value="Unassembled WGS sequence"/>
</dbReference>
<evidence type="ECO:0000313" key="1">
    <source>
        <dbReference type="EMBL" id="MBU5627221.1"/>
    </source>
</evidence>
<sequence length="236" mass="26075">MQPKRRLELQPRLQAIADWVRSGAKIADIGTDHGYLPVWLLQAGVVEYAIASDINESPLEHARRTSREYGQKMEFRLCNGLDGIFPQEADTVVIAGMGGENIASIIERAPWTREGHTLLLQPMSKPEYLRGFLAGHGYQVTRERLVRDKGVLYPILEAMGGSMEPPSPGRLYGGIALASDPLEGEYLSCLIGKLSRAAQGLRQAKDGSERAAELDGIVQELQKMRKEWEDADCSAD</sequence>
<evidence type="ECO:0000313" key="2">
    <source>
        <dbReference type="Proteomes" id="UP000787672"/>
    </source>
</evidence>
<dbReference type="PANTHER" id="PTHR38451:SF1">
    <property type="entry name" value="TRNA (ADENINE(22)-N(1))-METHYLTRANSFERASE"/>
    <property type="match status" value="1"/>
</dbReference>
<dbReference type="GO" id="GO:0032259">
    <property type="term" value="P:methylation"/>
    <property type="evidence" value="ECO:0007669"/>
    <property type="project" value="UniProtKB-KW"/>
</dbReference>
<comment type="caution">
    <text evidence="1">The sequence shown here is derived from an EMBL/GenBank/DDBJ whole genome shotgun (WGS) entry which is preliminary data.</text>
</comment>
<accession>A0ABS6FC34</accession>
<dbReference type="PANTHER" id="PTHR38451">
    <property type="entry name" value="TRNA (ADENINE(22)-N(1))-METHYLTRANSFERASE"/>
    <property type="match status" value="1"/>
</dbReference>
<dbReference type="EMBL" id="JAHLQN010000001">
    <property type="protein sequence ID" value="MBU5627221.1"/>
    <property type="molecule type" value="Genomic_DNA"/>
</dbReference>
<dbReference type="RefSeq" id="WP_216632599.1">
    <property type="nucleotide sequence ID" value="NZ_JAHLQN010000001.1"/>
</dbReference>